<name>A0A1M7SQ35_9ACTN</name>
<dbReference type="Proteomes" id="UP000184428">
    <property type="component" value="Unassembled WGS sequence"/>
</dbReference>
<gene>
    <name evidence="2" type="ORF">SAMN05660350_00991</name>
</gene>
<organism evidence="2 3">
    <name type="scientific">Geodermatophilus obscurus</name>
    <dbReference type="NCBI Taxonomy" id="1861"/>
    <lineage>
        <taxon>Bacteria</taxon>
        <taxon>Bacillati</taxon>
        <taxon>Actinomycetota</taxon>
        <taxon>Actinomycetes</taxon>
        <taxon>Geodermatophilales</taxon>
        <taxon>Geodermatophilaceae</taxon>
        <taxon>Geodermatophilus</taxon>
    </lineage>
</organism>
<keyword evidence="1" id="KW-1133">Transmembrane helix</keyword>
<evidence type="ECO:0000256" key="1">
    <source>
        <dbReference type="SAM" id="Phobius"/>
    </source>
</evidence>
<dbReference type="AlphaFoldDB" id="A0A1M7SQ35"/>
<feature type="transmembrane region" description="Helical" evidence="1">
    <location>
        <begin position="21"/>
        <end position="38"/>
    </location>
</feature>
<protein>
    <submittedName>
        <fullName evidence="2">Uncharacterized protein</fullName>
    </submittedName>
</protein>
<sequence>MRHALPREDAMSRRHRVLRSAIAAAAAAAAGLLTRSMVRGVRRP</sequence>
<evidence type="ECO:0000313" key="2">
    <source>
        <dbReference type="EMBL" id="SHN60621.1"/>
    </source>
</evidence>
<evidence type="ECO:0000313" key="3">
    <source>
        <dbReference type="Proteomes" id="UP000184428"/>
    </source>
</evidence>
<keyword evidence="1" id="KW-0472">Membrane</keyword>
<keyword evidence="1" id="KW-0812">Transmembrane</keyword>
<proteinExistence type="predicted"/>
<reference evidence="2 3" key="1">
    <citation type="submission" date="2016-12" db="EMBL/GenBank/DDBJ databases">
        <authorList>
            <person name="Song W.-J."/>
            <person name="Kurnit D.M."/>
        </authorList>
    </citation>
    <scope>NUCLEOTIDE SEQUENCE [LARGE SCALE GENOMIC DNA]</scope>
    <source>
        <strain evidence="2 3">DSM 43162</strain>
    </source>
</reference>
<accession>A0A1M7SQ35</accession>
<dbReference type="EMBL" id="FRDM01000003">
    <property type="protein sequence ID" value="SHN60621.1"/>
    <property type="molecule type" value="Genomic_DNA"/>
</dbReference>